<keyword evidence="2" id="KW-0813">Transport</keyword>
<keyword evidence="7 8" id="KW-0408">Iron</keyword>
<evidence type="ECO:0000259" key="10">
    <source>
        <dbReference type="PROSITE" id="PS51007"/>
    </source>
</evidence>
<dbReference type="PANTHER" id="PTHR35008:SF4">
    <property type="entry name" value="BLL4482 PROTEIN"/>
    <property type="match status" value="1"/>
</dbReference>
<dbReference type="InterPro" id="IPR036909">
    <property type="entry name" value="Cyt_c-like_dom_sf"/>
</dbReference>
<feature type="compositionally biased region" description="Basic and acidic residues" evidence="9">
    <location>
        <begin position="76"/>
        <end position="90"/>
    </location>
</feature>
<keyword evidence="5 8" id="KW-0479">Metal-binding</keyword>
<dbReference type="InterPro" id="IPR008168">
    <property type="entry name" value="Cyt_C_IC"/>
</dbReference>
<protein>
    <submittedName>
        <fullName evidence="11">C-type cytochrome</fullName>
    </submittedName>
</protein>
<dbReference type="GO" id="GO:0020037">
    <property type="term" value="F:heme binding"/>
    <property type="evidence" value="ECO:0007669"/>
    <property type="project" value="InterPro"/>
</dbReference>
<keyword evidence="12" id="KW-1185">Reference proteome</keyword>
<dbReference type="PRINTS" id="PR00605">
    <property type="entry name" value="CYTCHROMECIC"/>
</dbReference>
<evidence type="ECO:0000256" key="1">
    <source>
        <dbReference type="ARBA" id="ARBA00001926"/>
    </source>
</evidence>
<evidence type="ECO:0000256" key="3">
    <source>
        <dbReference type="ARBA" id="ARBA00022617"/>
    </source>
</evidence>
<dbReference type="GO" id="GO:0009055">
    <property type="term" value="F:electron transfer activity"/>
    <property type="evidence" value="ECO:0007669"/>
    <property type="project" value="InterPro"/>
</dbReference>
<keyword evidence="6" id="KW-0249">Electron transport</keyword>
<feature type="domain" description="Cytochrome c" evidence="10">
    <location>
        <begin position="44"/>
        <end position="142"/>
    </location>
</feature>
<evidence type="ECO:0000256" key="4">
    <source>
        <dbReference type="ARBA" id="ARBA00022660"/>
    </source>
</evidence>
<comment type="caution">
    <text evidence="11">The sequence shown here is derived from an EMBL/GenBank/DDBJ whole genome shotgun (WGS) entry which is preliminary data.</text>
</comment>
<evidence type="ECO:0000313" key="11">
    <source>
        <dbReference type="EMBL" id="NDV89326.1"/>
    </source>
</evidence>
<evidence type="ECO:0000256" key="7">
    <source>
        <dbReference type="ARBA" id="ARBA00023004"/>
    </source>
</evidence>
<keyword evidence="3 8" id="KW-0349">Heme</keyword>
<dbReference type="SUPFAM" id="SSF46626">
    <property type="entry name" value="Cytochrome c"/>
    <property type="match status" value="1"/>
</dbReference>
<evidence type="ECO:0000256" key="6">
    <source>
        <dbReference type="ARBA" id="ARBA00022982"/>
    </source>
</evidence>
<dbReference type="AlphaFoldDB" id="A0A6L9MP41"/>
<dbReference type="Gene3D" id="1.10.760.10">
    <property type="entry name" value="Cytochrome c-like domain"/>
    <property type="match status" value="1"/>
</dbReference>
<dbReference type="GO" id="GO:0005506">
    <property type="term" value="F:iron ion binding"/>
    <property type="evidence" value="ECO:0007669"/>
    <property type="project" value="InterPro"/>
</dbReference>
<dbReference type="Pfam" id="PF13442">
    <property type="entry name" value="Cytochrome_CBB3"/>
    <property type="match status" value="1"/>
</dbReference>
<dbReference type="InterPro" id="IPR009056">
    <property type="entry name" value="Cyt_c-like_dom"/>
</dbReference>
<proteinExistence type="predicted"/>
<sequence>MRAHPVRTATLLALVGALAVGGAVLVTGWHPSSEQTLLEPDHREVVAVGERIYDSQCASCHGEDLQGEPDWQSPDEEGHLPAPPHDETGHTWHHADEVLFNVTKNGLAAYAGPNYRTRMPKFGGVLTDEEIVAVLSYIKSRWSREVRKRHDALNAATEDR</sequence>
<evidence type="ECO:0000256" key="5">
    <source>
        <dbReference type="ARBA" id="ARBA00022723"/>
    </source>
</evidence>
<feature type="region of interest" description="Disordered" evidence="9">
    <location>
        <begin position="62"/>
        <end position="90"/>
    </location>
</feature>
<evidence type="ECO:0000256" key="9">
    <source>
        <dbReference type="SAM" id="MobiDB-lite"/>
    </source>
</evidence>
<accession>A0A6L9MP41</accession>
<keyword evidence="4" id="KW-0679">Respiratory chain</keyword>
<evidence type="ECO:0000256" key="8">
    <source>
        <dbReference type="PROSITE-ProRule" id="PRU00433"/>
    </source>
</evidence>
<dbReference type="InterPro" id="IPR051459">
    <property type="entry name" value="Cytochrome_c-type_DH"/>
</dbReference>
<organism evidence="11 12">
    <name type="scientific">Aurantimonas aggregata</name>
    <dbReference type="NCBI Taxonomy" id="2047720"/>
    <lineage>
        <taxon>Bacteria</taxon>
        <taxon>Pseudomonadati</taxon>
        <taxon>Pseudomonadota</taxon>
        <taxon>Alphaproteobacteria</taxon>
        <taxon>Hyphomicrobiales</taxon>
        <taxon>Aurantimonadaceae</taxon>
        <taxon>Aurantimonas</taxon>
    </lineage>
</organism>
<name>A0A6L9MP41_9HYPH</name>
<dbReference type="EMBL" id="JAAAMJ010000037">
    <property type="protein sequence ID" value="NDV89326.1"/>
    <property type="molecule type" value="Genomic_DNA"/>
</dbReference>
<gene>
    <name evidence="11" type="ORF">GTW51_21930</name>
</gene>
<dbReference type="PROSITE" id="PS51007">
    <property type="entry name" value="CYTC"/>
    <property type="match status" value="1"/>
</dbReference>
<evidence type="ECO:0000256" key="2">
    <source>
        <dbReference type="ARBA" id="ARBA00022448"/>
    </source>
</evidence>
<dbReference type="PANTHER" id="PTHR35008">
    <property type="entry name" value="BLL4482 PROTEIN-RELATED"/>
    <property type="match status" value="1"/>
</dbReference>
<comment type="cofactor">
    <cofactor evidence="1">
        <name>heme c</name>
        <dbReference type="ChEBI" id="CHEBI:61717"/>
    </cofactor>
</comment>
<reference evidence="11 12" key="1">
    <citation type="submission" date="2020-01" db="EMBL/GenBank/DDBJ databases">
        <title>Genomes of bacteria type strains.</title>
        <authorList>
            <person name="Chen J."/>
            <person name="Zhu S."/>
            <person name="Chen J."/>
        </authorList>
    </citation>
    <scope>NUCLEOTIDE SEQUENCE [LARGE SCALE GENOMIC DNA]</scope>
    <source>
        <strain evidence="11 12">KCTC 52919</strain>
    </source>
</reference>
<evidence type="ECO:0000313" key="12">
    <source>
        <dbReference type="Proteomes" id="UP000476332"/>
    </source>
</evidence>
<dbReference type="RefSeq" id="WP_163046188.1">
    <property type="nucleotide sequence ID" value="NZ_JAAAMJ010000037.1"/>
</dbReference>
<dbReference type="Proteomes" id="UP000476332">
    <property type="component" value="Unassembled WGS sequence"/>
</dbReference>